<evidence type="ECO:0000313" key="2">
    <source>
        <dbReference type="Proteomes" id="UP000217790"/>
    </source>
</evidence>
<protein>
    <submittedName>
        <fullName evidence="1">Uncharacterized protein</fullName>
    </submittedName>
</protein>
<organism evidence="1 2">
    <name type="scientific">Armillaria gallica</name>
    <name type="common">Bulbous honey fungus</name>
    <name type="synonym">Armillaria bulbosa</name>
    <dbReference type="NCBI Taxonomy" id="47427"/>
    <lineage>
        <taxon>Eukaryota</taxon>
        <taxon>Fungi</taxon>
        <taxon>Dikarya</taxon>
        <taxon>Basidiomycota</taxon>
        <taxon>Agaricomycotina</taxon>
        <taxon>Agaricomycetes</taxon>
        <taxon>Agaricomycetidae</taxon>
        <taxon>Agaricales</taxon>
        <taxon>Marasmiineae</taxon>
        <taxon>Physalacriaceae</taxon>
        <taxon>Armillaria</taxon>
    </lineage>
</organism>
<dbReference type="InParanoid" id="A0A2H3EDY7"/>
<accession>A0A2H3EDY7</accession>
<sequence length="65" mass="7542">MRYTKVYSNAHTRLEQQNSTTRLANWRCSQACTSWTADGKIPQPLCQSHVGRILRLSSYSTSHEW</sequence>
<dbReference type="Proteomes" id="UP000217790">
    <property type="component" value="Unassembled WGS sequence"/>
</dbReference>
<evidence type="ECO:0000313" key="1">
    <source>
        <dbReference type="EMBL" id="PBK98643.1"/>
    </source>
</evidence>
<keyword evidence="2" id="KW-1185">Reference proteome</keyword>
<dbReference type="AlphaFoldDB" id="A0A2H3EDY7"/>
<name>A0A2H3EDY7_ARMGA</name>
<dbReference type="EMBL" id="KZ293648">
    <property type="protein sequence ID" value="PBK98643.1"/>
    <property type="molecule type" value="Genomic_DNA"/>
</dbReference>
<reference evidence="2" key="1">
    <citation type="journal article" date="2017" name="Nat. Ecol. Evol.">
        <title>Genome expansion and lineage-specific genetic innovations in the forest pathogenic fungi Armillaria.</title>
        <authorList>
            <person name="Sipos G."/>
            <person name="Prasanna A.N."/>
            <person name="Walter M.C."/>
            <person name="O'Connor E."/>
            <person name="Balint B."/>
            <person name="Krizsan K."/>
            <person name="Kiss B."/>
            <person name="Hess J."/>
            <person name="Varga T."/>
            <person name="Slot J."/>
            <person name="Riley R."/>
            <person name="Boka B."/>
            <person name="Rigling D."/>
            <person name="Barry K."/>
            <person name="Lee J."/>
            <person name="Mihaltcheva S."/>
            <person name="LaButti K."/>
            <person name="Lipzen A."/>
            <person name="Waldron R."/>
            <person name="Moloney N.M."/>
            <person name="Sperisen C."/>
            <person name="Kredics L."/>
            <person name="Vagvoelgyi C."/>
            <person name="Patrignani A."/>
            <person name="Fitzpatrick D."/>
            <person name="Nagy I."/>
            <person name="Doyle S."/>
            <person name="Anderson J.B."/>
            <person name="Grigoriev I.V."/>
            <person name="Gueldener U."/>
            <person name="Muensterkoetter M."/>
            <person name="Nagy L.G."/>
        </authorList>
    </citation>
    <scope>NUCLEOTIDE SEQUENCE [LARGE SCALE GENOMIC DNA]</scope>
    <source>
        <strain evidence="2">Ar21-2</strain>
    </source>
</reference>
<proteinExistence type="predicted"/>
<gene>
    <name evidence="1" type="ORF">ARMGADRAFT_586041</name>
</gene>